<accession>A0A1S0TGX4</accession>
<dbReference type="KEGG" id="loa:LOAG_14829"/>
<protein>
    <submittedName>
        <fullName evidence="2">Uncharacterized protein</fullName>
    </submittedName>
</protein>
<dbReference type="EMBL" id="JH712888">
    <property type="protein sequence ID" value="EFO13699.2"/>
    <property type="molecule type" value="Genomic_DNA"/>
</dbReference>
<organism evidence="2">
    <name type="scientific">Loa loa</name>
    <name type="common">Eye worm</name>
    <name type="synonym">Filaria loa</name>
    <dbReference type="NCBI Taxonomy" id="7209"/>
    <lineage>
        <taxon>Eukaryota</taxon>
        <taxon>Metazoa</taxon>
        <taxon>Ecdysozoa</taxon>
        <taxon>Nematoda</taxon>
        <taxon>Chromadorea</taxon>
        <taxon>Rhabditida</taxon>
        <taxon>Spirurina</taxon>
        <taxon>Spiruromorpha</taxon>
        <taxon>Filarioidea</taxon>
        <taxon>Onchocercidae</taxon>
        <taxon>Loa</taxon>
    </lineage>
</organism>
<reference evidence="2" key="1">
    <citation type="submission" date="2012-04" db="EMBL/GenBank/DDBJ databases">
        <title>The Genome Sequence of Loa loa.</title>
        <authorList>
            <consortium name="The Broad Institute Genome Sequencing Platform"/>
            <consortium name="Broad Institute Genome Sequencing Center for Infectious Disease"/>
            <person name="Nutman T.B."/>
            <person name="Fink D.L."/>
            <person name="Russ C."/>
            <person name="Young S."/>
            <person name="Zeng Q."/>
            <person name="Gargeya S."/>
            <person name="Alvarado L."/>
            <person name="Berlin A."/>
            <person name="Chapman S.B."/>
            <person name="Chen Z."/>
            <person name="Freedman E."/>
            <person name="Gellesch M."/>
            <person name="Goldberg J."/>
            <person name="Griggs A."/>
            <person name="Gujja S."/>
            <person name="Heilman E.R."/>
            <person name="Heiman D."/>
            <person name="Howarth C."/>
            <person name="Mehta T."/>
            <person name="Neiman D."/>
            <person name="Pearson M."/>
            <person name="Roberts A."/>
            <person name="Saif S."/>
            <person name="Shea T."/>
            <person name="Shenoy N."/>
            <person name="Sisk P."/>
            <person name="Stolte C."/>
            <person name="Sykes S."/>
            <person name="White J."/>
            <person name="Yandava C."/>
            <person name="Haas B."/>
            <person name="Henn M.R."/>
            <person name="Nusbaum C."/>
            <person name="Birren B."/>
        </authorList>
    </citation>
    <scope>NUCLEOTIDE SEQUENCE [LARGE SCALE GENOMIC DNA]</scope>
</reference>
<evidence type="ECO:0000256" key="1">
    <source>
        <dbReference type="SAM" id="SignalP"/>
    </source>
</evidence>
<dbReference type="CTD" id="9952312"/>
<feature type="signal peptide" evidence="1">
    <location>
        <begin position="1"/>
        <end position="26"/>
    </location>
</feature>
<dbReference type="AlphaFoldDB" id="A0A1S0TGX4"/>
<dbReference type="InParanoid" id="A0A1S0TGX4"/>
<sequence length="117" mass="13190">MLPFVITKYLIVLTIITILSIAETDAQGGAQTLMSFLSNLIDRDSLNNNANAIQRFSVELRDRREDQTTTQAPQTTSNPLLQLLEQFFRGFSQRSMSSAGFPSLSQYGYYYPYGTYG</sequence>
<proteinExistence type="predicted"/>
<dbReference type="GeneID" id="9952312"/>
<dbReference type="RefSeq" id="XP_003150370.2">
    <property type="nucleotide sequence ID" value="XM_003150322.2"/>
</dbReference>
<gene>
    <name evidence="2" type="ORF">LOAG_14829</name>
</gene>
<evidence type="ECO:0000313" key="2">
    <source>
        <dbReference type="EMBL" id="EFO13699.2"/>
    </source>
</evidence>
<feature type="non-terminal residue" evidence="2">
    <location>
        <position position="117"/>
    </location>
</feature>
<keyword evidence="1" id="KW-0732">Signal</keyword>
<name>A0A1S0TGX4_LOALO</name>
<feature type="chain" id="PRO_5010362482" evidence="1">
    <location>
        <begin position="27"/>
        <end position="117"/>
    </location>
</feature>